<organism evidence="2 3">
    <name type="scientific">Haloprofundus marisrubri</name>
    <dbReference type="NCBI Taxonomy" id="1514971"/>
    <lineage>
        <taxon>Archaea</taxon>
        <taxon>Methanobacteriati</taxon>
        <taxon>Methanobacteriota</taxon>
        <taxon>Stenosarchaea group</taxon>
        <taxon>Halobacteria</taxon>
        <taxon>Halobacteriales</taxon>
        <taxon>Haloferacaceae</taxon>
        <taxon>Haloprofundus</taxon>
    </lineage>
</organism>
<evidence type="ECO:0000313" key="3">
    <source>
        <dbReference type="Proteomes" id="UP000054387"/>
    </source>
</evidence>
<dbReference type="PANTHER" id="PTHR43064">
    <property type="entry name" value="PHOSPHORIBOSYLAMINOIMIDAZOLE CARBOXYLASE-RELATED"/>
    <property type="match status" value="1"/>
</dbReference>
<evidence type="ECO:0000259" key="1">
    <source>
        <dbReference type="SMART" id="SM01001"/>
    </source>
</evidence>
<comment type="caution">
    <text evidence="2">The sequence shown here is derived from an EMBL/GenBank/DDBJ whole genome shotgun (WGS) entry which is preliminary data.</text>
</comment>
<reference evidence="2 3" key="1">
    <citation type="submission" date="2015-12" db="EMBL/GenBank/DDBJ databases">
        <title>Haloprofundus marisrubri gen. nov., sp. nov., an extremely halophilic archaeon isolated from the Discovery deep brine-seawater interface in the Red Sea.</title>
        <authorList>
            <person name="Zhang G."/>
            <person name="Stingl U."/>
            <person name="Rashid M."/>
        </authorList>
    </citation>
    <scope>NUCLEOTIDE SEQUENCE [LARGE SCALE GENOMIC DNA]</scope>
    <source>
        <strain evidence="2 3">SB9</strain>
    </source>
</reference>
<dbReference type="STRING" id="1514971.AUR64_00780"/>
<protein>
    <recommendedName>
        <fullName evidence="1">PurE domain-containing protein</fullName>
    </recommendedName>
</protein>
<dbReference type="EMBL" id="LOPU01000034">
    <property type="protein sequence ID" value="KTG08143.1"/>
    <property type="molecule type" value="Genomic_DNA"/>
</dbReference>
<evidence type="ECO:0000313" key="2">
    <source>
        <dbReference type="EMBL" id="KTG08143.1"/>
    </source>
</evidence>
<dbReference type="Gene3D" id="3.40.50.1970">
    <property type="match status" value="1"/>
</dbReference>
<dbReference type="AlphaFoldDB" id="A0A0W1R461"/>
<feature type="domain" description="PurE" evidence="1">
    <location>
        <begin position="120"/>
        <end position="251"/>
    </location>
</feature>
<dbReference type="RefSeq" id="WP_058583224.1">
    <property type="nucleotide sequence ID" value="NZ_LOPU01000034.1"/>
</dbReference>
<dbReference type="NCBIfam" id="NF033503">
    <property type="entry name" value="LarB"/>
    <property type="match status" value="1"/>
</dbReference>
<dbReference type="Pfam" id="PF00731">
    <property type="entry name" value="AIRC"/>
    <property type="match status" value="1"/>
</dbReference>
<dbReference type="GO" id="GO:0016787">
    <property type="term" value="F:hydrolase activity"/>
    <property type="evidence" value="ECO:0007669"/>
    <property type="project" value="InterPro"/>
</dbReference>
<proteinExistence type="predicted"/>
<keyword evidence="3" id="KW-1185">Reference proteome</keyword>
<gene>
    <name evidence="2" type="ORF">AUR64_00780</name>
</gene>
<dbReference type="Proteomes" id="UP000054387">
    <property type="component" value="Unassembled WGS sequence"/>
</dbReference>
<sequence>MRDILESVAAGELSPAAAEARLAGYASTDAGRFDAAREDRRGIPEAILADGKTPDETASLVLTAVETTGRALVTRADEATVEAVRTRVDAAVADATVDTDERARTLVARAPHHEPPSLDARVAVVTAGTSDAAAAGEATAVLREMGATIDRIDDVGVANINRVLDQREALRAADVLIVAAGREGALPTVVAGMVDAPVIALPVSVGYGYGGEGDAALAGMLQSCSVLSVVNVDAGFVAGAQAGLVAQAIDAARRT</sequence>
<dbReference type="SUPFAM" id="SSF52255">
    <property type="entry name" value="N5-CAIR mutase (phosphoribosylaminoimidazole carboxylase, PurE)"/>
    <property type="match status" value="1"/>
</dbReference>
<accession>A0A0W1R461</accession>
<name>A0A0W1R461_9EURY</name>
<dbReference type="SMART" id="SM01001">
    <property type="entry name" value="AIRC"/>
    <property type="match status" value="1"/>
</dbReference>
<dbReference type="OrthoDB" id="372165at2157"/>
<dbReference type="PANTHER" id="PTHR43064:SF1">
    <property type="entry name" value="SLL1489 PROTEIN"/>
    <property type="match status" value="1"/>
</dbReference>
<dbReference type="GO" id="GO:0006189">
    <property type="term" value="P:'de novo' IMP biosynthetic process"/>
    <property type="evidence" value="ECO:0007669"/>
    <property type="project" value="InterPro"/>
</dbReference>
<dbReference type="InterPro" id="IPR039476">
    <property type="entry name" value="P2CMN_synthase_LarB"/>
</dbReference>
<dbReference type="InterPro" id="IPR000031">
    <property type="entry name" value="PurE_dom"/>
</dbReference>